<keyword evidence="1" id="KW-0812">Transmembrane</keyword>
<reference evidence="3" key="1">
    <citation type="submission" date="2017-09" db="EMBL/GenBank/DDBJ databases">
        <authorList>
            <person name="Regsiter A."/>
            <person name="William W."/>
        </authorList>
    </citation>
    <scope>NUCLEOTIDE SEQUENCE [LARGE SCALE GENOMIC DNA]</scope>
    <source>
        <strain evidence="3">500-1</strain>
    </source>
</reference>
<feature type="transmembrane region" description="Helical" evidence="1">
    <location>
        <begin position="47"/>
        <end position="64"/>
    </location>
</feature>
<proteinExistence type="predicted"/>
<evidence type="ECO:0000256" key="1">
    <source>
        <dbReference type="SAM" id="Phobius"/>
    </source>
</evidence>
<dbReference type="OrthoDB" id="677860at2"/>
<evidence type="ECO:0000313" key="3">
    <source>
        <dbReference type="Proteomes" id="UP000219215"/>
    </source>
</evidence>
<dbReference type="InterPro" id="IPR045781">
    <property type="entry name" value="SxtJ"/>
</dbReference>
<protein>
    <submittedName>
        <fullName evidence="2">Uncharacterized protein</fullName>
    </submittedName>
</protein>
<sequence length="138" mass="15608">MIDTNKHNSHGIFPTTVTTKECSDTGMAMVLIALLIGWFTDVREYHLAAIILLVLNMVWARAYTYVAKGWLGFSTLLGTVMSKILLSLVFFVVVTPLALLRRMLGHDPMQLGKWKKDSTSVFESRDHTFTAEEIELPY</sequence>
<keyword evidence="3" id="KW-1185">Reference proteome</keyword>
<accession>A0A2C8F6W1</accession>
<evidence type="ECO:0000313" key="2">
    <source>
        <dbReference type="EMBL" id="SOB58357.1"/>
    </source>
</evidence>
<keyword evidence="1" id="KW-1133">Transmembrane helix</keyword>
<name>A0A2C8F6W1_9BACT</name>
<dbReference type="AlphaFoldDB" id="A0A2C8F6W1"/>
<dbReference type="Proteomes" id="UP000219215">
    <property type="component" value="Chromosome DPRO"/>
</dbReference>
<dbReference type="RefSeq" id="WP_162291155.1">
    <property type="nucleotide sequence ID" value="NZ_LT907975.1"/>
</dbReference>
<dbReference type="Pfam" id="PF19588">
    <property type="entry name" value="SxtJ"/>
    <property type="match status" value="1"/>
</dbReference>
<dbReference type="KEGG" id="pprf:DPRO_1462"/>
<dbReference type="EMBL" id="LT907975">
    <property type="protein sequence ID" value="SOB58357.1"/>
    <property type="molecule type" value="Genomic_DNA"/>
</dbReference>
<feature type="transmembrane region" description="Helical" evidence="1">
    <location>
        <begin position="76"/>
        <end position="100"/>
    </location>
</feature>
<keyword evidence="1" id="KW-0472">Membrane</keyword>
<gene>
    <name evidence="2" type="ORF">DPRO_1462</name>
</gene>
<organism evidence="2 3">
    <name type="scientific">Pseudodesulfovibrio profundus</name>
    <dbReference type="NCBI Taxonomy" id="57320"/>
    <lineage>
        <taxon>Bacteria</taxon>
        <taxon>Pseudomonadati</taxon>
        <taxon>Thermodesulfobacteriota</taxon>
        <taxon>Desulfovibrionia</taxon>
        <taxon>Desulfovibrionales</taxon>
        <taxon>Desulfovibrionaceae</taxon>
    </lineage>
</organism>